<feature type="compositionally biased region" description="Polar residues" evidence="16">
    <location>
        <begin position="389"/>
        <end position="401"/>
    </location>
</feature>
<dbReference type="GO" id="GO:0015288">
    <property type="term" value="F:porin activity"/>
    <property type="evidence" value="ECO:0007669"/>
    <property type="project" value="UniProtKB-KW"/>
</dbReference>
<keyword evidence="9" id="KW-0406">Ion transport</keyword>
<dbReference type="AlphaFoldDB" id="A0A2G6E8Y9"/>
<evidence type="ECO:0000256" key="13">
    <source>
        <dbReference type="ARBA" id="ARBA00023237"/>
    </source>
</evidence>
<feature type="chain" id="PRO_5013545934" description="Soluble ligand binding domain-containing protein" evidence="17">
    <location>
        <begin position="19"/>
        <end position="715"/>
    </location>
</feature>
<evidence type="ECO:0000256" key="7">
    <source>
        <dbReference type="ARBA" id="ARBA00022729"/>
    </source>
</evidence>
<dbReference type="InterPro" id="IPR003715">
    <property type="entry name" value="Poly_export_N"/>
</dbReference>
<reference evidence="21 22" key="1">
    <citation type="submission" date="2017-10" db="EMBL/GenBank/DDBJ databases">
        <title>Novel microbial diversity and functional potential in the marine mammal oral microbiome.</title>
        <authorList>
            <person name="Dudek N.K."/>
            <person name="Sun C.L."/>
            <person name="Burstein D."/>
            <person name="Kantor R.S."/>
            <person name="Aliaga Goltsman D.S."/>
            <person name="Bik E.M."/>
            <person name="Thomas B.C."/>
            <person name="Banfield J.F."/>
            <person name="Relman D.A."/>
        </authorList>
    </citation>
    <scope>NUCLEOTIDE SEQUENCE [LARGE SCALE GENOMIC DNA]</scope>
    <source>
        <strain evidence="21">DOLZORAL124_49_17</strain>
    </source>
</reference>
<dbReference type="Gene3D" id="3.10.560.10">
    <property type="entry name" value="Outer membrane lipoprotein wza domain like"/>
    <property type="match status" value="2"/>
</dbReference>
<keyword evidence="12" id="KW-0564">Palmitate</keyword>
<evidence type="ECO:0000313" key="22">
    <source>
        <dbReference type="Proteomes" id="UP000229740"/>
    </source>
</evidence>
<keyword evidence="3" id="KW-0813">Transport</keyword>
<keyword evidence="11" id="KW-0472">Membrane</keyword>
<keyword evidence="7 17" id="KW-0732">Signal</keyword>
<dbReference type="InterPro" id="IPR019554">
    <property type="entry name" value="Soluble_ligand-bd"/>
</dbReference>
<comment type="subcellular location">
    <subcellularLocation>
        <location evidence="1">Cell outer membrane</location>
        <topology evidence="1">Multi-pass membrane protein</topology>
    </subcellularLocation>
</comment>
<dbReference type="PANTHER" id="PTHR33619">
    <property type="entry name" value="POLYSACCHARIDE EXPORT PROTEIN GFCE-RELATED"/>
    <property type="match status" value="1"/>
</dbReference>
<keyword evidence="10" id="KW-0626">Porin</keyword>
<dbReference type="Gene3D" id="3.30.1950.10">
    <property type="entry name" value="wza like domain"/>
    <property type="match status" value="1"/>
</dbReference>
<evidence type="ECO:0008006" key="23">
    <source>
        <dbReference type="Google" id="ProtNLM"/>
    </source>
</evidence>
<evidence type="ECO:0000256" key="9">
    <source>
        <dbReference type="ARBA" id="ARBA00023065"/>
    </source>
</evidence>
<keyword evidence="5" id="KW-0762">Sugar transport</keyword>
<organism evidence="21 22">
    <name type="scientific">candidate division KSB3 bacterium</name>
    <dbReference type="NCBI Taxonomy" id="2044937"/>
    <lineage>
        <taxon>Bacteria</taxon>
        <taxon>candidate division KSB3</taxon>
    </lineage>
</organism>
<evidence type="ECO:0000256" key="15">
    <source>
        <dbReference type="SAM" id="Coils"/>
    </source>
</evidence>
<evidence type="ECO:0000256" key="12">
    <source>
        <dbReference type="ARBA" id="ARBA00023139"/>
    </source>
</evidence>
<sequence length="715" mass="77621">MKIAKTCCVILFLMYVLSGCGSPSSDSELSVQSMSVGKQGQRTSVATITDMSIREKPGRVTRVLITLDKKAPYATSREGDQLIVSVFNARLNSSLKQLELQNPVVKSVVSQQKGNDVKNIIKLIGTEVAYRPGILKNPSRIYVDIWKLSPNAAMKTSGGKSGASMKTLDVGVFSPAPDGKDVTMASAASSSEDMPAQLEWFSAKLSEVLQEREKAKEELLHLEEKLAVKDSMAQVLERKIKEANNRIVELEEDVIESNSKVSLAEQSESAARRDLQQKSVDLNHLAEQVNSLKRELDALLKERDKLLARNEEYQTGIKAQQEASAVEVDRLKGEIARLSSVEGQLNAREKELVRLRRAVGDAARLVMPAAPAPAAAPMPRQVSVQSQKTMPSSGATRSSAPTIGPISNDRGKTAAAVADPQRVLAELLKNQPMQTPTNPDDYVLGPGDMLEIKVVNEENLDKVVTVSMDGFITYPLLGDLRVDGLTTGQLRAQVASLLARDFLVNPEVLVSVVKPRSKKVYIMGMVKKPGYHELQGDERLLSTLLSAGGPNSFESEARILRLPKQDVGEAASTDTLAPVVVDLNRLFVDGDQTQNIYLQDGDVLMVAAKGAQHDGGNVAGGAVPAMGPRQFYVVGSVAKPGIYNFNDDDTVLDAILRAGGFTEFASMNGTKVVREADGRTETFRIKMKDVMEDGDMEKNIAIMPGDMIIVPESFF</sequence>
<feature type="domain" description="Polysaccharide export protein N-terminal" evidence="18">
    <location>
        <begin position="438"/>
        <end position="512"/>
    </location>
</feature>
<dbReference type="InterPro" id="IPR054765">
    <property type="entry name" value="SLBB_dom"/>
</dbReference>
<evidence type="ECO:0000256" key="6">
    <source>
        <dbReference type="ARBA" id="ARBA00022692"/>
    </source>
</evidence>
<evidence type="ECO:0000256" key="2">
    <source>
        <dbReference type="ARBA" id="ARBA00009450"/>
    </source>
</evidence>
<feature type="domain" description="Soluble ligand binding" evidence="19">
    <location>
        <begin position="519"/>
        <end position="559"/>
    </location>
</feature>
<evidence type="ECO:0000259" key="18">
    <source>
        <dbReference type="Pfam" id="PF02563"/>
    </source>
</evidence>
<dbReference type="Proteomes" id="UP000229740">
    <property type="component" value="Unassembled WGS sequence"/>
</dbReference>
<comment type="caution">
    <text evidence="21">The sequence shown here is derived from an EMBL/GenBank/DDBJ whole genome shotgun (WGS) entry which is preliminary data.</text>
</comment>
<keyword evidence="15" id="KW-0175">Coiled coil</keyword>
<dbReference type="GO" id="GO:0009279">
    <property type="term" value="C:cell outer membrane"/>
    <property type="evidence" value="ECO:0007669"/>
    <property type="project" value="UniProtKB-SubCell"/>
</dbReference>
<evidence type="ECO:0000256" key="17">
    <source>
        <dbReference type="SAM" id="SignalP"/>
    </source>
</evidence>
<gene>
    <name evidence="21" type="ORF">CSB45_03995</name>
</gene>
<keyword evidence="8" id="KW-0625">Polysaccharide transport</keyword>
<evidence type="ECO:0000256" key="3">
    <source>
        <dbReference type="ARBA" id="ARBA00022448"/>
    </source>
</evidence>
<evidence type="ECO:0000313" key="21">
    <source>
        <dbReference type="EMBL" id="PID58238.1"/>
    </source>
</evidence>
<evidence type="ECO:0000256" key="10">
    <source>
        <dbReference type="ARBA" id="ARBA00023114"/>
    </source>
</evidence>
<dbReference type="PANTHER" id="PTHR33619:SF3">
    <property type="entry name" value="POLYSACCHARIDE EXPORT PROTEIN GFCE-RELATED"/>
    <property type="match status" value="1"/>
</dbReference>
<evidence type="ECO:0000259" key="20">
    <source>
        <dbReference type="Pfam" id="PF22461"/>
    </source>
</evidence>
<proteinExistence type="inferred from homology"/>
<keyword evidence="4" id="KW-1134">Transmembrane beta strand</keyword>
<dbReference type="InterPro" id="IPR049712">
    <property type="entry name" value="Poly_export"/>
</dbReference>
<dbReference type="PROSITE" id="PS51257">
    <property type="entry name" value="PROKAR_LIPOPROTEIN"/>
    <property type="match status" value="1"/>
</dbReference>
<dbReference type="GO" id="GO:0015159">
    <property type="term" value="F:polysaccharide transmembrane transporter activity"/>
    <property type="evidence" value="ECO:0007669"/>
    <property type="project" value="InterPro"/>
</dbReference>
<feature type="signal peptide" evidence="17">
    <location>
        <begin position="1"/>
        <end position="18"/>
    </location>
</feature>
<dbReference type="Pfam" id="PF02563">
    <property type="entry name" value="Poly_export"/>
    <property type="match status" value="1"/>
</dbReference>
<dbReference type="Pfam" id="PF22461">
    <property type="entry name" value="SLBB_2"/>
    <property type="match status" value="1"/>
</dbReference>
<evidence type="ECO:0000256" key="11">
    <source>
        <dbReference type="ARBA" id="ARBA00023136"/>
    </source>
</evidence>
<evidence type="ECO:0000256" key="4">
    <source>
        <dbReference type="ARBA" id="ARBA00022452"/>
    </source>
</evidence>
<keyword evidence="13" id="KW-0998">Cell outer membrane</keyword>
<keyword evidence="14" id="KW-0449">Lipoprotein</keyword>
<feature type="domain" description="SLBB" evidence="20">
    <location>
        <begin position="630"/>
        <end position="710"/>
    </location>
</feature>
<evidence type="ECO:0000256" key="1">
    <source>
        <dbReference type="ARBA" id="ARBA00004571"/>
    </source>
</evidence>
<dbReference type="GO" id="GO:0006811">
    <property type="term" value="P:monoatomic ion transport"/>
    <property type="evidence" value="ECO:0007669"/>
    <property type="project" value="UniProtKB-KW"/>
</dbReference>
<evidence type="ECO:0000256" key="14">
    <source>
        <dbReference type="ARBA" id="ARBA00023288"/>
    </source>
</evidence>
<dbReference type="Pfam" id="PF10531">
    <property type="entry name" value="SLBB"/>
    <property type="match status" value="1"/>
</dbReference>
<evidence type="ECO:0000256" key="5">
    <source>
        <dbReference type="ARBA" id="ARBA00022597"/>
    </source>
</evidence>
<keyword evidence="6" id="KW-0812">Transmembrane</keyword>
<evidence type="ECO:0000256" key="16">
    <source>
        <dbReference type="SAM" id="MobiDB-lite"/>
    </source>
</evidence>
<name>A0A2G6E8Y9_9BACT</name>
<protein>
    <recommendedName>
        <fullName evidence="23">Soluble ligand binding domain-containing protein</fullName>
    </recommendedName>
</protein>
<accession>A0A2G6E8Y9</accession>
<evidence type="ECO:0000259" key="19">
    <source>
        <dbReference type="Pfam" id="PF10531"/>
    </source>
</evidence>
<feature type="coiled-coil region" evidence="15">
    <location>
        <begin position="198"/>
        <end position="358"/>
    </location>
</feature>
<dbReference type="GO" id="GO:0046930">
    <property type="term" value="C:pore complex"/>
    <property type="evidence" value="ECO:0007669"/>
    <property type="project" value="UniProtKB-KW"/>
</dbReference>
<comment type="similarity">
    <text evidence="2">Belongs to the BexD/CtrA/VexA family.</text>
</comment>
<feature type="region of interest" description="Disordered" evidence="16">
    <location>
        <begin position="389"/>
        <end position="410"/>
    </location>
</feature>
<dbReference type="EMBL" id="PDPS01000023">
    <property type="protein sequence ID" value="PID58238.1"/>
    <property type="molecule type" value="Genomic_DNA"/>
</dbReference>
<evidence type="ECO:0000256" key="8">
    <source>
        <dbReference type="ARBA" id="ARBA00023047"/>
    </source>
</evidence>